<proteinExistence type="predicted"/>
<evidence type="ECO:0000313" key="2">
    <source>
        <dbReference type="Proteomes" id="UP000218231"/>
    </source>
</evidence>
<dbReference type="Proteomes" id="UP000218231">
    <property type="component" value="Unassembled WGS sequence"/>
</dbReference>
<reference evidence="1 2" key="1">
    <citation type="journal article" date="2017" name="Curr. Biol.">
        <title>Genome architecture and evolution of a unichromosomal asexual nematode.</title>
        <authorList>
            <person name="Fradin H."/>
            <person name="Zegar C."/>
            <person name="Gutwein M."/>
            <person name="Lucas J."/>
            <person name="Kovtun M."/>
            <person name="Corcoran D."/>
            <person name="Baugh L.R."/>
            <person name="Kiontke K."/>
            <person name="Gunsalus K."/>
            <person name="Fitch D.H."/>
            <person name="Piano F."/>
        </authorList>
    </citation>
    <scope>NUCLEOTIDE SEQUENCE [LARGE SCALE GENOMIC DNA]</scope>
    <source>
        <strain evidence="1">PF1309</strain>
    </source>
</reference>
<sequence>MACYWLSKVLEELEKKNKGKSNLKLIGYASHTEITLSLMKLMGVMKDELTTSAGFVIEYKPTPVPSARLLNHDPNPIDEHVIYKAEYAPELQAKADANGWIPLADFDALVRPKACKDWHHECGADECSKS</sequence>
<dbReference type="OrthoDB" id="5840356at2759"/>
<dbReference type="STRING" id="2018661.A0A2A2JAJ7"/>
<organism evidence="1 2">
    <name type="scientific">Diploscapter pachys</name>
    <dbReference type="NCBI Taxonomy" id="2018661"/>
    <lineage>
        <taxon>Eukaryota</taxon>
        <taxon>Metazoa</taxon>
        <taxon>Ecdysozoa</taxon>
        <taxon>Nematoda</taxon>
        <taxon>Chromadorea</taxon>
        <taxon>Rhabditida</taxon>
        <taxon>Rhabditina</taxon>
        <taxon>Rhabditomorpha</taxon>
        <taxon>Rhabditoidea</taxon>
        <taxon>Rhabditidae</taxon>
        <taxon>Diploscapter</taxon>
    </lineage>
</organism>
<dbReference type="GO" id="GO:0016791">
    <property type="term" value="F:phosphatase activity"/>
    <property type="evidence" value="ECO:0007669"/>
    <property type="project" value="UniProtKB-ARBA"/>
</dbReference>
<gene>
    <name evidence="1" type="ORF">WR25_22168</name>
</gene>
<dbReference type="SUPFAM" id="SSF53254">
    <property type="entry name" value="Phosphoglycerate mutase-like"/>
    <property type="match status" value="1"/>
</dbReference>
<dbReference type="InterPro" id="IPR029033">
    <property type="entry name" value="His_PPase_superfam"/>
</dbReference>
<evidence type="ECO:0000313" key="1">
    <source>
        <dbReference type="EMBL" id="PAV58703.1"/>
    </source>
</evidence>
<name>A0A2A2JAJ7_9BILA</name>
<dbReference type="EMBL" id="LIAE01010563">
    <property type="protein sequence ID" value="PAV58703.1"/>
    <property type="molecule type" value="Genomic_DNA"/>
</dbReference>
<keyword evidence="2" id="KW-1185">Reference proteome</keyword>
<protein>
    <submittedName>
        <fullName evidence="1">Uncharacterized protein</fullName>
    </submittedName>
</protein>
<dbReference type="AlphaFoldDB" id="A0A2A2JAJ7"/>
<accession>A0A2A2JAJ7</accession>
<comment type="caution">
    <text evidence="1">The sequence shown here is derived from an EMBL/GenBank/DDBJ whole genome shotgun (WGS) entry which is preliminary data.</text>
</comment>
<dbReference type="Gene3D" id="3.40.50.1240">
    <property type="entry name" value="Phosphoglycerate mutase-like"/>
    <property type="match status" value="1"/>
</dbReference>